<feature type="transmembrane region" description="Helical" evidence="6">
    <location>
        <begin position="209"/>
        <end position="228"/>
    </location>
</feature>
<keyword evidence="4 6" id="KW-0472">Membrane</keyword>
<dbReference type="PROSITE" id="PS00217">
    <property type="entry name" value="SUGAR_TRANSPORT_2"/>
    <property type="match status" value="1"/>
</dbReference>
<dbReference type="InterPro" id="IPR005829">
    <property type="entry name" value="Sugar_transporter_CS"/>
</dbReference>
<organism evidence="8 9">
    <name type="scientific">Phytophthora boehmeriae</name>
    <dbReference type="NCBI Taxonomy" id="109152"/>
    <lineage>
        <taxon>Eukaryota</taxon>
        <taxon>Sar</taxon>
        <taxon>Stramenopiles</taxon>
        <taxon>Oomycota</taxon>
        <taxon>Peronosporomycetes</taxon>
        <taxon>Peronosporales</taxon>
        <taxon>Peronosporaceae</taxon>
        <taxon>Phytophthora</taxon>
    </lineage>
</organism>
<dbReference type="EMBL" id="JAGDFL010000164">
    <property type="protein sequence ID" value="KAG7396288.1"/>
    <property type="molecule type" value="Genomic_DNA"/>
</dbReference>
<dbReference type="GO" id="GO:0016020">
    <property type="term" value="C:membrane"/>
    <property type="evidence" value="ECO:0007669"/>
    <property type="project" value="UniProtKB-SubCell"/>
</dbReference>
<dbReference type="Pfam" id="PF00083">
    <property type="entry name" value="Sugar_tr"/>
    <property type="match status" value="1"/>
</dbReference>
<feature type="region of interest" description="Disordered" evidence="5">
    <location>
        <begin position="346"/>
        <end position="407"/>
    </location>
</feature>
<evidence type="ECO:0000256" key="6">
    <source>
        <dbReference type="SAM" id="Phobius"/>
    </source>
</evidence>
<accession>A0A8T1WVN5</accession>
<feature type="transmembrane region" description="Helical" evidence="6">
    <location>
        <begin position="148"/>
        <end position="171"/>
    </location>
</feature>
<reference evidence="8" key="1">
    <citation type="submission" date="2021-02" db="EMBL/GenBank/DDBJ databases">
        <authorList>
            <person name="Palmer J.M."/>
        </authorList>
    </citation>
    <scope>NUCLEOTIDE SEQUENCE</scope>
    <source>
        <strain evidence="8">SCRP23</strain>
    </source>
</reference>
<dbReference type="Proteomes" id="UP000693981">
    <property type="component" value="Unassembled WGS sequence"/>
</dbReference>
<feature type="domain" description="Major facilitator superfamily (MFS) profile" evidence="7">
    <location>
        <begin position="1"/>
        <end position="333"/>
    </location>
</feature>
<gene>
    <name evidence="8" type="primary">GSL2_1</name>
    <name evidence="8" type="ORF">PHYBOEH_002513</name>
</gene>
<feature type="transmembrane region" description="Helical" evidence="6">
    <location>
        <begin position="240"/>
        <end position="265"/>
    </location>
</feature>
<dbReference type="AlphaFoldDB" id="A0A8T1WVN5"/>
<protein>
    <submittedName>
        <fullName evidence="8">1,3-beta-glucan synthase component</fullName>
    </submittedName>
</protein>
<keyword evidence="9" id="KW-1185">Reference proteome</keyword>
<feature type="transmembrane region" description="Helical" evidence="6">
    <location>
        <begin position="75"/>
        <end position="96"/>
    </location>
</feature>
<evidence type="ECO:0000256" key="3">
    <source>
        <dbReference type="ARBA" id="ARBA00022989"/>
    </source>
</evidence>
<dbReference type="PROSITE" id="PS50850">
    <property type="entry name" value="MFS"/>
    <property type="match status" value="1"/>
</dbReference>
<feature type="transmembrane region" description="Helical" evidence="6">
    <location>
        <begin position="309"/>
        <end position="329"/>
    </location>
</feature>
<feature type="transmembrane region" description="Helical" evidence="6">
    <location>
        <begin position="183"/>
        <end position="202"/>
    </location>
</feature>
<dbReference type="InterPro" id="IPR020846">
    <property type="entry name" value="MFS_dom"/>
</dbReference>
<name>A0A8T1WVN5_9STRA</name>
<comment type="subcellular location">
    <subcellularLocation>
        <location evidence="1">Membrane</location>
        <topology evidence="1">Multi-pass membrane protein</topology>
    </subcellularLocation>
</comment>
<evidence type="ECO:0000313" key="8">
    <source>
        <dbReference type="EMBL" id="KAG7396288.1"/>
    </source>
</evidence>
<comment type="caution">
    <text evidence="8">The sequence shown here is derived from an EMBL/GenBank/DDBJ whole genome shotgun (WGS) entry which is preliminary data.</text>
</comment>
<dbReference type="PANTHER" id="PTHR48021">
    <property type="match status" value="1"/>
</dbReference>
<dbReference type="GO" id="GO:0022857">
    <property type="term" value="F:transmembrane transporter activity"/>
    <property type="evidence" value="ECO:0007669"/>
    <property type="project" value="InterPro"/>
</dbReference>
<proteinExistence type="predicted"/>
<dbReference type="InterPro" id="IPR050549">
    <property type="entry name" value="MFS_Trehalose_Transporter"/>
</dbReference>
<dbReference type="OrthoDB" id="1880850at2759"/>
<evidence type="ECO:0000256" key="1">
    <source>
        <dbReference type="ARBA" id="ARBA00004141"/>
    </source>
</evidence>
<sequence>MVAVSANDDLRSTLLMPGIGLLGASVGILLPSLAIYIFEISTKEMRGKAILLLGIGFIAGSLLGGVFATVKQLGWIWQTFAACIIIALVTPVVNVFPESPYWVLERKGWDACEACLVVLRRKPDVQEELKIMRDEESSDEGASGPFKFLIGVFLMLVTSLCNGFLNAFVSYKGASEYTDQDQLFVNGMALQISGAVIAFFFVDKLDHKSILFGTLIPIAICAGVLGFNETSEFLADTEGSGLYVSLVVMLMYFFIGLGISSAPWAACVGMFTTRGRAVSTVMLFGLFFLADLGYVYLHTHDSLMSKEYMYLYALAGFCVAALVLILGAGTKKNGIICSKAEAERDRERMARRRAERESRRGPNTARGRNLSRVRSKSNAQRGNATPGAYQMYETPANAAPPLMHARP</sequence>
<evidence type="ECO:0000256" key="4">
    <source>
        <dbReference type="ARBA" id="ARBA00023136"/>
    </source>
</evidence>
<keyword evidence="2 6" id="KW-0812">Transmembrane</keyword>
<feature type="transmembrane region" description="Helical" evidence="6">
    <location>
        <begin position="14"/>
        <end position="38"/>
    </location>
</feature>
<feature type="transmembrane region" description="Helical" evidence="6">
    <location>
        <begin position="277"/>
        <end position="297"/>
    </location>
</feature>
<dbReference type="InterPro" id="IPR005828">
    <property type="entry name" value="MFS_sugar_transport-like"/>
</dbReference>
<evidence type="ECO:0000256" key="5">
    <source>
        <dbReference type="SAM" id="MobiDB-lite"/>
    </source>
</evidence>
<keyword evidence="3 6" id="KW-1133">Transmembrane helix</keyword>
<evidence type="ECO:0000313" key="9">
    <source>
        <dbReference type="Proteomes" id="UP000693981"/>
    </source>
</evidence>
<feature type="transmembrane region" description="Helical" evidence="6">
    <location>
        <begin position="50"/>
        <end position="69"/>
    </location>
</feature>
<feature type="compositionally biased region" description="Basic and acidic residues" evidence="5">
    <location>
        <begin position="346"/>
        <end position="360"/>
    </location>
</feature>
<dbReference type="PANTHER" id="PTHR48021:SF1">
    <property type="entry name" value="GH07001P-RELATED"/>
    <property type="match status" value="1"/>
</dbReference>
<evidence type="ECO:0000259" key="7">
    <source>
        <dbReference type="PROSITE" id="PS50850"/>
    </source>
</evidence>
<evidence type="ECO:0000256" key="2">
    <source>
        <dbReference type="ARBA" id="ARBA00022692"/>
    </source>
</evidence>